<gene>
    <name evidence="1" type="ORF">M422DRAFT_276864</name>
</gene>
<dbReference type="OrthoDB" id="7464126at2759"/>
<accession>A0A0C9UC51</accession>
<dbReference type="AlphaFoldDB" id="A0A0C9UC51"/>
<protein>
    <submittedName>
        <fullName evidence="1">Uncharacterized protein</fullName>
    </submittedName>
</protein>
<proteinExistence type="predicted"/>
<evidence type="ECO:0000313" key="1">
    <source>
        <dbReference type="EMBL" id="KIJ22675.1"/>
    </source>
</evidence>
<dbReference type="HOGENOM" id="CLU_082492_0_0_1"/>
<sequence length="207" mass="24403">MLMTSRRETYLMDGFQSLSLDEIILTTSKADEDIARYVTEIVEEEPKLSRWSVELRIEIEHTLRDNAQGMYQMPDRKPEKMSEHMTSKKRWSLPKTLDDTYKRILLAVEEEDRICAARLLAWVIFIPKPLCSEILAEAIVFEPDMSEFDPDQRFVDLKDILGFCRNIFNSWYQRCNLNVCQCGYYHNDDLHLALSTTSSRNISYRNE</sequence>
<dbReference type="EMBL" id="KN838018">
    <property type="protein sequence ID" value="KIJ22675.1"/>
    <property type="molecule type" value="Genomic_DNA"/>
</dbReference>
<organism evidence="1 2">
    <name type="scientific">Sphaerobolus stellatus (strain SS14)</name>
    <dbReference type="NCBI Taxonomy" id="990650"/>
    <lineage>
        <taxon>Eukaryota</taxon>
        <taxon>Fungi</taxon>
        <taxon>Dikarya</taxon>
        <taxon>Basidiomycota</taxon>
        <taxon>Agaricomycotina</taxon>
        <taxon>Agaricomycetes</taxon>
        <taxon>Phallomycetidae</taxon>
        <taxon>Geastrales</taxon>
        <taxon>Sphaerobolaceae</taxon>
        <taxon>Sphaerobolus</taxon>
    </lineage>
</organism>
<name>A0A0C9UC51_SPHS4</name>
<dbReference type="Proteomes" id="UP000054279">
    <property type="component" value="Unassembled WGS sequence"/>
</dbReference>
<keyword evidence="2" id="KW-1185">Reference proteome</keyword>
<evidence type="ECO:0000313" key="2">
    <source>
        <dbReference type="Proteomes" id="UP000054279"/>
    </source>
</evidence>
<reference evidence="1 2" key="1">
    <citation type="submission" date="2014-06" db="EMBL/GenBank/DDBJ databases">
        <title>Evolutionary Origins and Diversification of the Mycorrhizal Mutualists.</title>
        <authorList>
            <consortium name="DOE Joint Genome Institute"/>
            <consortium name="Mycorrhizal Genomics Consortium"/>
            <person name="Kohler A."/>
            <person name="Kuo A."/>
            <person name="Nagy L.G."/>
            <person name="Floudas D."/>
            <person name="Copeland A."/>
            <person name="Barry K.W."/>
            <person name="Cichocki N."/>
            <person name="Veneault-Fourrey C."/>
            <person name="LaButti K."/>
            <person name="Lindquist E.A."/>
            <person name="Lipzen A."/>
            <person name="Lundell T."/>
            <person name="Morin E."/>
            <person name="Murat C."/>
            <person name="Riley R."/>
            <person name="Ohm R."/>
            <person name="Sun H."/>
            <person name="Tunlid A."/>
            <person name="Henrissat B."/>
            <person name="Grigoriev I.V."/>
            <person name="Hibbett D.S."/>
            <person name="Martin F."/>
        </authorList>
    </citation>
    <scope>NUCLEOTIDE SEQUENCE [LARGE SCALE GENOMIC DNA]</scope>
    <source>
        <strain evidence="1 2">SS14</strain>
    </source>
</reference>